<gene>
    <name evidence="1" type="ORF">SAMN05920897_109140</name>
</gene>
<dbReference type="NCBIfam" id="TIGR02165">
    <property type="entry name" value="cas5_6_GSU0054"/>
    <property type="match status" value="1"/>
</dbReference>
<dbReference type="AlphaFoldDB" id="A0A1N6T795"/>
<dbReference type="STRING" id="159291.SAMN05920897_109140"/>
<proteinExistence type="predicted"/>
<reference evidence="1 2" key="1">
    <citation type="submission" date="2017-01" db="EMBL/GenBank/DDBJ databases">
        <authorList>
            <person name="Mah S.A."/>
            <person name="Swanson W.J."/>
            <person name="Moy G.W."/>
            <person name="Vacquier V.D."/>
        </authorList>
    </citation>
    <scope>NUCLEOTIDE SEQUENCE [LARGE SCALE GENOMIC DNA]</scope>
    <source>
        <strain evidence="1 2">ASpG1</strain>
    </source>
</reference>
<keyword evidence="2" id="KW-1185">Reference proteome</keyword>
<protein>
    <submittedName>
        <fullName evidence="1">CRISPR-associated protein GSU0054/csb2, Dpsyc system</fullName>
    </submittedName>
</protein>
<name>A0A1N6T795_9SPIO</name>
<organism evidence="1 2">
    <name type="scientific">Alkalispirochaeta americana</name>
    <dbReference type="NCBI Taxonomy" id="159291"/>
    <lineage>
        <taxon>Bacteria</taxon>
        <taxon>Pseudomonadati</taxon>
        <taxon>Spirochaetota</taxon>
        <taxon>Spirochaetia</taxon>
        <taxon>Spirochaetales</taxon>
        <taxon>Spirochaetaceae</taxon>
        <taxon>Alkalispirochaeta</taxon>
    </lineage>
</organism>
<accession>A0A1N6T795</accession>
<dbReference type="Proteomes" id="UP000186400">
    <property type="component" value="Unassembled WGS sequence"/>
</dbReference>
<dbReference type="EMBL" id="FTMS01000009">
    <property type="protein sequence ID" value="SIQ49193.1"/>
    <property type="molecule type" value="Genomic_DNA"/>
</dbReference>
<evidence type="ECO:0000313" key="2">
    <source>
        <dbReference type="Proteomes" id="UP000186400"/>
    </source>
</evidence>
<dbReference type="OrthoDB" id="128883at2"/>
<dbReference type="RefSeq" id="WP_076488842.1">
    <property type="nucleotide sequence ID" value="NZ_FTMS01000009.1"/>
</dbReference>
<dbReference type="InterPro" id="IPR019089">
    <property type="entry name" value="Cas_GSU0054"/>
</dbReference>
<sequence>MAFSYHPETLLERDSSRSIAEARFPGGFSVPEEALTIETAGTVFSPRIISLTKTYGKDLQLSQTTLLSQALRATLIPLAEERSQRARELASGHAKGGEPLRETHVAYAPLCEPRGRAGSLAVTGAAVVLPRGLAPAEEEELRQILDSAAQGERGIVLTLGRLGLFGLKPLPAGEIFLSSGGGSDRIDGISEFDEPEDFTGPSQVWDSITPVVMDRRQRNRQVDADEWARKQVSLLCTKIGLPEPEQVLVDSVPFHPGSLAVKRFPPIRLKDGSSRRMVHVRCVFRRMVQGPLLLGSGRFRGYGLCKPRK</sequence>
<evidence type="ECO:0000313" key="1">
    <source>
        <dbReference type="EMBL" id="SIQ49193.1"/>
    </source>
</evidence>